<dbReference type="Gene3D" id="3.50.50.60">
    <property type="entry name" value="FAD/NAD(P)-binding domain"/>
    <property type="match status" value="1"/>
</dbReference>
<dbReference type="SUPFAM" id="SSF51905">
    <property type="entry name" value="FAD/NAD(P)-binding domain"/>
    <property type="match status" value="1"/>
</dbReference>
<comment type="similarity">
    <text evidence="10">In the N-terminal section; belongs to the methyltransferase superfamily. tRNA (mnm(5)s(2)U34)-methyltransferase family.</text>
</comment>
<keyword evidence="8 10" id="KW-0560">Oxidoreductase</keyword>
<evidence type="ECO:0000256" key="9">
    <source>
        <dbReference type="ARBA" id="ARBA00023268"/>
    </source>
</evidence>
<dbReference type="InterPro" id="IPR017610">
    <property type="entry name" value="tRNA_S-uridine_synth_MnmC_C"/>
</dbReference>
<comment type="similarity">
    <text evidence="10">In the C-terminal section; belongs to the DAO family.</text>
</comment>
<dbReference type="InterPro" id="IPR023032">
    <property type="entry name" value="tRNA_MAMT_biosynth_bifunc_MnmC"/>
</dbReference>
<sequence>MTSSPDGLPALTAATTAELDWREDDSGISPHSRAFDDVYFSRHDGRAETEHVFIAANRLPQRFAAWHEQRPFVIGETGFGTGLNVLCAWHSFEALAPPGARLHIVSTERYPMSAEDLIRALAGQPDLADKAAALIRQWPAAVTGVHRLVLSPRVILDLHLGDSSERLALLDGLVDAWFLDGFAPSKNPEMWQPALFATMAAHSRPGATFATFTCAGIVKRGLKAAGFTWRKVPGHGRKREMLAGEIDSPPDDTGRRHTPWFRPPEARPCRRVAIVGAGIAGCSAAEALARRGVEVTLIDASRPGSGGSGNVQGALYVKLAADTNHQSRVYLGGLLYSQRWLARLDPEQRLWSPCGVLQLGANEREARRQRRFLDHHGLPHTVVRGIDADEASSLAGLSLPHGGLYYPLAGWARPRELCEQLARTPGVTFVQASIDSIEPLEGGGWRLVGSHALKGDHTSVAIEVDQVIVAAAYRSADFSQVTGLPLQAVRGQVSRAPLALEAPAPKRVVCAGGYVAPPLDGVLTFGATFAPGRSDNDTLDEDHQANLEELDRTLPGYLDQLRQAGHPLALETLDGRGGVRCASPDKTPYAGPLPDQPAWLRDYAVLAKDATRVPDVAGSHHPGLWISAAHGSRGLASAPLCAELLASRICDEPLPLEAPLADHLHPGRRLIRDIVQGKRQG</sequence>
<comment type="subcellular location">
    <subcellularLocation>
        <location evidence="10">Cytoplasm</location>
    </subcellularLocation>
</comment>
<protein>
    <recommendedName>
        <fullName evidence="10">tRNA 5-methylaminomethyl-2-thiouridine biosynthesis bifunctional protein MnmC</fullName>
        <shortName evidence="10">tRNA mnm(5)s(2)U biosynthesis bifunctional protein</shortName>
    </recommendedName>
    <domain>
        <recommendedName>
            <fullName evidence="10">tRNA (mnm(5)s(2)U34)-methyltransferase</fullName>
            <ecNumber evidence="10">2.1.1.61</ecNumber>
        </recommendedName>
    </domain>
    <domain>
        <recommendedName>
            <fullName evidence="10">FAD-dependent cmnm(5)s(2)U34 oxidoreductase</fullName>
            <ecNumber evidence="10">1.5.-.-</ecNumber>
        </recommendedName>
    </domain>
</protein>
<keyword evidence="9 10" id="KW-0511">Multifunctional enzyme</keyword>
<comment type="catalytic activity">
    <reaction evidence="10">
        <text>5-aminomethyl-2-thiouridine(34) in tRNA + S-adenosyl-L-methionine = 5-methylaminomethyl-2-thiouridine(34) in tRNA + S-adenosyl-L-homocysteine + H(+)</text>
        <dbReference type="Rhea" id="RHEA:19569"/>
        <dbReference type="Rhea" id="RHEA-COMP:10195"/>
        <dbReference type="Rhea" id="RHEA-COMP:10197"/>
        <dbReference type="ChEBI" id="CHEBI:15378"/>
        <dbReference type="ChEBI" id="CHEBI:57856"/>
        <dbReference type="ChEBI" id="CHEBI:59789"/>
        <dbReference type="ChEBI" id="CHEBI:74454"/>
        <dbReference type="ChEBI" id="CHEBI:74455"/>
        <dbReference type="EC" id="2.1.1.61"/>
    </reaction>
</comment>
<reference evidence="14" key="1">
    <citation type="submission" date="2022-06" db="EMBL/GenBank/DDBJ databases">
        <title>A novel DMS-producing enzyme.</title>
        <authorList>
            <person name="Zhang Y."/>
        </authorList>
    </citation>
    <scope>NUCLEOTIDE SEQUENCE</scope>
    <source>
        <strain evidence="14">RT37</strain>
    </source>
</reference>
<dbReference type="InterPro" id="IPR036188">
    <property type="entry name" value="FAD/NAD-bd_sf"/>
</dbReference>
<dbReference type="Pfam" id="PF01266">
    <property type="entry name" value="DAO"/>
    <property type="match status" value="1"/>
</dbReference>
<dbReference type="InterPro" id="IPR006076">
    <property type="entry name" value="FAD-dep_OxRdtase"/>
</dbReference>
<evidence type="ECO:0000256" key="8">
    <source>
        <dbReference type="ARBA" id="ARBA00023002"/>
    </source>
</evidence>
<dbReference type="NCBIfam" id="NF002481">
    <property type="entry name" value="PRK01747.1-2"/>
    <property type="match status" value="1"/>
</dbReference>
<dbReference type="InterPro" id="IPR047785">
    <property type="entry name" value="tRNA_MNMC2"/>
</dbReference>
<proteinExistence type="inferred from homology"/>
<dbReference type="Gene3D" id="3.30.9.10">
    <property type="entry name" value="D-Amino Acid Oxidase, subunit A, domain 2"/>
    <property type="match status" value="1"/>
</dbReference>
<dbReference type="PANTHER" id="PTHR13847">
    <property type="entry name" value="SARCOSINE DEHYDROGENASE-RELATED"/>
    <property type="match status" value="1"/>
</dbReference>
<keyword evidence="1 10" id="KW-0963">Cytoplasm</keyword>
<keyword evidence="6 10" id="KW-0819">tRNA processing</keyword>
<comment type="function">
    <text evidence="10">Catalyzes the last two steps in the biosynthesis of 5-methylaminomethyl-2-thiouridine (mnm(5)s(2)U) at the wobble position (U34) in tRNA. Catalyzes the FAD-dependent demodification of cmnm(5)s(2)U34 to nm(5)s(2)U34, followed by the transfer of a methyl group from S-adenosyl-L-methionine to nm(5)s(2)U34, to form mnm(5)s(2)U34.</text>
</comment>
<comment type="cofactor">
    <cofactor evidence="10">
        <name>FAD</name>
        <dbReference type="ChEBI" id="CHEBI:57692"/>
    </cofactor>
</comment>
<dbReference type="GO" id="GO:0002098">
    <property type="term" value="P:tRNA wobble uridine modification"/>
    <property type="evidence" value="ECO:0007669"/>
    <property type="project" value="TreeGrafter"/>
</dbReference>
<evidence type="ECO:0000256" key="11">
    <source>
        <dbReference type="SAM" id="MobiDB-lite"/>
    </source>
</evidence>
<feature type="domain" description="FAD dependent oxidoreductase" evidence="12">
    <location>
        <begin position="271"/>
        <end position="647"/>
    </location>
</feature>
<dbReference type="EC" id="1.5.-.-" evidence="10"/>
<feature type="region of interest" description="Disordered" evidence="11">
    <location>
        <begin position="242"/>
        <end position="262"/>
    </location>
</feature>
<accession>A0AAU7KG08</accession>
<dbReference type="GO" id="GO:0004808">
    <property type="term" value="F:tRNA (5-methylaminomethyl-2-thiouridylate)(34)-methyltransferase activity"/>
    <property type="evidence" value="ECO:0007669"/>
    <property type="project" value="UniProtKB-EC"/>
</dbReference>
<dbReference type="GO" id="GO:0032259">
    <property type="term" value="P:methylation"/>
    <property type="evidence" value="ECO:0007669"/>
    <property type="project" value="UniProtKB-KW"/>
</dbReference>
<feature type="domain" description="MnmC-like methyltransferase" evidence="13">
    <location>
        <begin position="127"/>
        <end position="245"/>
    </location>
</feature>
<keyword evidence="7 10" id="KW-0274">FAD</keyword>
<keyword evidence="5 10" id="KW-0949">S-adenosyl-L-methionine</keyword>
<evidence type="ECO:0000256" key="10">
    <source>
        <dbReference type="HAMAP-Rule" id="MF_01102"/>
    </source>
</evidence>
<evidence type="ECO:0000256" key="7">
    <source>
        <dbReference type="ARBA" id="ARBA00022827"/>
    </source>
</evidence>
<dbReference type="RefSeq" id="WP_348827053.1">
    <property type="nucleotide sequence ID" value="NZ_CP098827.1"/>
</dbReference>
<dbReference type="PANTHER" id="PTHR13847:SF283">
    <property type="entry name" value="TRNA 5-METHYLAMINOMETHYL-2-THIOURIDINE BIOSYNTHESIS BIFUNCTIONAL PROTEIN MNMC"/>
    <property type="match status" value="1"/>
</dbReference>
<gene>
    <name evidence="10 14" type="primary">mnmC</name>
    <name evidence="14" type="ORF">NFG58_17290</name>
</gene>
<dbReference type="NCBIfam" id="NF033855">
    <property type="entry name" value="tRNA_MNMC2"/>
    <property type="match status" value="1"/>
</dbReference>
<dbReference type="GO" id="GO:0005737">
    <property type="term" value="C:cytoplasm"/>
    <property type="evidence" value="ECO:0007669"/>
    <property type="project" value="UniProtKB-SubCell"/>
</dbReference>
<dbReference type="Pfam" id="PF05430">
    <property type="entry name" value="Methyltransf_30"/>
    <property type="match status" value="1"/>
</dbReference>
<dbReference type="EMBL" id="CP098827">
    <property type="protein sequence ID" value="XBO70349.1"/>
    <property type="molecule type" value="Genomic_DNA"/>
</dbReference>
<keyword evidence="3 10" id="KW-0285">Flavoprotein</keyword>
<evidence type="ECO:0000256" key="4">
    <source>
        <dbReference type="ARBA" id="ARBA00022679"/>
    </source>
</evidence>
<evidence type="ECO:0000256" key="1">
    <source>
        <dbReference type="ARBA" id="ARBA00022490"/>
    </source>
</evidence>
<evidence type="ECO:0000259" key="12">
    <source>
        <dbReference type="Pfam" id="PF01266"/>
    </source>
</evidence>
<evidence type="ECO:0000256" key="6">
    <source>
        <dbReference type="ARBA" id="ARBA00022694"/>
    </source>
</evidence>
<evidence type="ECO:0000313" key="14">
    <source>
        <dbReference type="EMBL" id="XBO70349.1"/>
    </source>
</evidence>
<dbReference type="HAMAP" id="MF_01102">
    <property type="entry name" value="MnmC"/>
    <property type="match status" value="1"/>
</dbReference>
<dbReference type="InterPro" id="IPR008471">
    <property type="entry name" value="MnmC-like_methylTransf"/>
</dbReference>
<dbReference type="GO" id="GO:0016645">
    <property type="term" value="F:oxidoreductase activity, acting on the CH-NH group of donors"/>
    <property type="evidence" value="ECO:0007669"/>
    <property type="project" value="InterPro"/>
</dbReference>
<dbReference type="Gene3D" id="3.40.50.150">
    <property type="entry name" value="Vaccinia Virus protein VP39"/>
    <property type="match status" value="1"/>
</dbReference>
<dbReference type="GO" id="GO:0050660">
    <property type="term" value="F:flavin adenine dinucleotide binding"/>
    <property type="evidence" value="ECO:0007669"/>
    <property type="project" value="UniProtKB-UniRule"/>
</dbReference>
<evidence type="ECO:0000256" key="2">
    <source>
        <dbReference type="ARBA" id="ARBA00022603"/>
    </source>
</evidence>
<dbReference type="InterPro" id="IPR029063">
    <property type="entry name" value="SAM-dependent_MTases_sf"/>
</dbReference>
<feature type="region of interest" description="FAD-dependent cmnm(5)s(2)U34 oxidoreductase" evidence="10">
    <location>
        <begin position="275"/>
        <end position="681"/>
    </location>
</feature>
<name>A0AAU7KG08_9GAMM</name>
<organism evidence="14">
    <name type="scientific">Halomonas sp. RT37</name>
    <dbReference type="NCBI Taxonomy" id="2950872"/>
    <lineage>
        <taxon>Bacteria</taxon>
        <taxon>Pseudomonadati</taxon>
        <taxon>Pseudomonadota</taxon>
        <taxon>Gammaproteobacteria</taxon>
        <taxon>Oceanospirillales</taxon>
        <taxon>Halomonadaceae</taxon>
        <taxon>Halomonas</taxon>
    </lineage>
</organism>
<evidence type="ECO:0000259" key="13">
    <source>
        <dbReference type="Pfam" id="PF05430"/>
    </source>
</evidence>
<dbReference type="AlphaFoldDB" id="A0AAU7KG08"/>
<keyword evidence="4 10" id="KW-0808">Transferase</keyword>
<feature type="region of interest" description="tRNA (mnm(5)s(2)U34)-methyltransferase" evidence="10">
    <location>
        <begin position="1"/>
        <end position="247"/>
    </location>
</feature>
<keyword evidence="2 10" id="KW-0489">Methyltransferase</keyword>
<dbReference type="EC" id="2.1.1.61" evidence="10"/>
<evidence type="ECO:0000256" key="3">
    <source>
        <dbReference type="ARBA" id="ARBA00022630"/>
    </source>
</evidence>
<evidence type="ECO:0000256" key="5">
    <source>
        <dbReference type="ARBA" id="ARBA00022691"/>
    </source>
</evidence>
<dbReference type="NCBIfam" id="TIGR03197">
    <property type="entry name" value="MnmC_Cterm"/>
    <property type="match status" value="1"/>
</dbReference>